<organism evidence="1">
    <name type="scientific">uncultured Caudovirales phage</name>
    <dbReference type="NCBI Taxonomy" id="2100421"/>
    <lineage>
        <taxon>Viruses</taxon>
        <taxon>Duplodnaviria</taxon>
        <taxon>Heunggongvirae</taxon>
        <taxon>Uroviricota</taxon>
        <taxon>Caudoviricetes</taxon>
        <taxon>Peduoviridae</taxon>
        <taxon>Maltschvirus</taxon>
        <taxon>Maltschvirus maltsch</taxon>
    </lineage>
</organism>
<evidence type="ECO:0000313" key="1">
    <source>
        <dbReference type="EMBL" id="CAB4166013.1"/>
    </source>
</evidence>
<gene>
    <name evidence="1" type="ORF">UFOVP849_10</name>
</gene>
<sequence>MKAPRQNRLRELNQRRHLNCPMTFKTQGPHTGMYCATHGTWIKWISQKDLETLR</sequence>
<name>A0A6J5P3M7_9CAUD</name>
<accession>A0A6J5P3M7</accession>
<reference evidence="1" key="1">
    <citation type="submission" date="2020-04" db="EMBL/GenBank/DDBJ databases">
        <authorList>
            <person name="Chiriac C."/>
            <person name="Salcher M."/>
            <person name="Ghai R."/>
            <person name="Kavagutti S V."/>
        </authorList>
    </citation>
    <scope>NUCLEOTIDE SEQUENCE</scope>
</reference>
<proteinExistence type="predicted"/>
<dbReference type="EMBL" id="LR796788">
    <property type="protein sequence ID" value="CAB4166013.1"/>
    <property type="molecule type" value="Genomic_DNA"/>
</dbReference>
<protein>
    <submittedName>
        <fullName evidence="1">Uncharacterized protein</fullName>
    </submittedName>
</protein>